<keyword evidence="5" id="KW-0694">RNA-binding</keyword>
<dbReference type="PANTHER" id="PTHR10741">
    <property type="entry name" value="TRANSLIN AND TRANSLIN ASSOCIATED PROTEIN X"/>
    <property type="match status" value="1"/>
</dbReference>
<dbReference type="Gene3D" id="1.20.58.200">
    <property type="entry name" value="Translin, domain 2"/>
    <property type="match status" value="1"/>
</dbReference>
<dbReference type="Pfam" id="PF01997">
    <property type="entry name" value="Translin"/>
    <property type="match status" value="1"/>
</dbReference>
<evidence type="ECO:0000256" key="5">
    <source>
        <dbReference type="ARBA" id="ARBA00022884"/>
    </source>
</evidence>
<dbReference type="CDD" id="cd14819">
    <property type="entry name" value="Translin"/>
    <property type="match status" value="1"/>
</dbReference>
<dbReference type="EMBL" id="QEAQ01000005">
    <property type="protein sequence ID" value="TPX61942.1"/>
    <property type="molecule type" value="Genomic_DNA"/>
</dbReference>
<protein>
    <recommendedName>
        <fullName evidence="11">Translin</fullName>
    </recommendedName>
</protein>
<dbReference type="InterPro" id="IPR002848">
    <property type="entry name" value="Translin_fam"/>
</dbReference>
<dbReference type="Proteomes" id="UP000318582">
    <property type="component" value="Unassembled WGS sequence"/>
</dbReference>
<evidence type="ECO:0000313" key="9">
    <source>
        <dbReference type="EMBL" id="TPX61942.1"/>
    </source>
</evidence>
<comment type="similarity">
    <text evidence="3">Belongs to the translin family.</text>
</comment>
<evidence type="ECO:0000256" key="7">
    <source>
        <dbReference type="ARBA" id="ARBA00023242"/>
    </source>
</evidence>
<keyword evidence="6" id="KW-0238">DNA-binding</keyword>
<feature type="coiled-coil region" evidence="8">
    <location>
        <begin position="10"/>
        <end position="44"/>
    </location>
</feature>
<gene>
    <name evidence="9" type="ORF">PhCBS80983_g00836</name>
</gene>
<name>A0A507EDW8_9FUNG</name>
<organism evidence="9 10">
    <name type="scientific">Powellomyces hirtus</name>
    <dbReference type="NCBI Taxonomy" id="109895"/>
    <lineage>
        <taxon>Eukaryota</taxon>
        <taxon>Fungi</taxon>
        <taxon>Fungi incertae sedis</taxon>
        <taxon>Chytridiomycota</taxon>
        <taxon>Chytridiomycota incertae sedis</taxon>
        <taxon>Chytridiomycetes</taxon>
        <taxon>Spizellomycetales</taxon>
        <taxon>Powellomycetaceae</taxon>
        <taxon>Powellomyces</taxon>
    </lineage>
</organism>
<evidence type="ECO:0000256" key="2">
    <source>
        <dbReference type="ARBA" id="ARBA00004496"/>
    </source>
</evidence>
<keyword evidence="10" id="KW-1185">Reference proteome</keyword>
<dbReference type="FunFam" id="1.20.58.190:FF:000001">
    <property type="entry name" value="Translin"/>
    <property type="match status" value="1"/>
</dbReference>
<dbReference type="GO" id="GO:0016070">
    <property type="term" value="P:RNA metabolic process"/>
    <property type="evidence" value="ECO:0007669"/>
    <property type="project" value="InterPro"/>
</dbReference>
<dbReference type="GO" id="GO:0043565">
    <property type="term" value="F:sequence-specific DNA binding"/>
    <property type="evidence" value="ECO:0007669"/>
    <property type="project" value="InterPro"/>
</dbReference>
<dbReference type="InterPro" id="IPR036081">
    <property type="entry name" value="Translin_sf"/>
</dbReference>
<evidence type="ECO:0008006" key="11">
    <source>
        <dbReference type="Google" id="ProtNLM"/>
    </source>
</evidence>
<comment type="caution">
    <text evidence="9">The sequence shown here is derived from an EMBL/GenBank/DDBJ whole genome shotgun (WGS) entry which is preliminary data.</text>
</comment>
<dbReference type="STRING" id="109895.A0A507EDW8"/>
<dbReference type="InterPro" id="IPR016068">
    <property type="entry name" value="Translin_N"/>
</dbReference>
<dbReference type="SUPFAM" id="SSF74784">
    <property type="entry name" value="Translin"/>
    <property type="match status" value="1"/>
</dbReference>
<dbReference type="AlphaFoldDB" id="A0A507EDW8"/>
<dbReference type="GO" id="GO:0005634">
    <property type="term" value="C:nucleus"/>
    <property type="evidence" value="ECO:0007669"/>
    <property type="project" value="UniProtKB-SubCell"/>
</dbReference>
<dbReference type="GO" id="GO:0005737">
    <property type="term" value="C:cytoplasm"/>
    <property type="evidence" value="ECO:0007669"/>
    <property type="project" value="UniProtKB-SubCell"/>
</dbReference>
<evidence type="ECO:0000256" key="8">
    <source>
        <dbReference type="SAM" id="Coils"/>
    </source>
</evidence>
<evidence type="ECO:0000256" key="1">
    <source>
        <dbReference type="ARBA" id="ARBA00004123"/>
    </source>
</evidence>
<accession>A0A507EDW8</accession>
<reference evidence="9 10" key="1">
    <citation type="journal article" date="2019" name="Sci. Rep.">
        <title>Comparative genomics of chytrid fungi reveal insights into the obligate biotrophic and pathogenic lifestyle of Synchytrium endobioticum.</title>
        <authorList>
            <person name="van de Vossenberg B.T.L.H."/>
            <person name="Warris S."/>
            <person name="Nguyen H.D.T."/>
            <person name="van Gent-Pelzer M.P.E."/>
            <person name="Joly D.L."/>
            <person name="van de Geest H.C."/>
            <person name="Bonants P.J.M."/>
            <person name="Smith D.S."/>
            <person name="Levesque C.A."/>
            <person name="van der Lee T.A.J."/>
        </authorList>
    </citation>
    <scope>NUCLEOTIDE SEQUENCE [LARGE SCALE GENOMIC DNA]</scope>
    <source>
        <strain evidence="9 10">CBS 809.83</strain>
    </source>
</reference>
<dbReference type="GO" id="GO:0003723">
    <property type="term" value="F:RNA binding"/>
    <property type="evidence" value="ECO:0007669"/>
    <property type="project" value="UniProtKB-KW"/>
</dbReference>
<keyword evidence="8" id="KW-0175">Coiled coil</keyword>
<keyword evidence="7" id="KW-0539">Nucleus</keyword>
<evidence type="ECO:0000256" key="6">
    <source>
        <dbReference type="ARBA" id="ARBA00023125"/>
    </source>
</evidence>
<dbReference type="GO" id="GO:0003697">
    <property type="term" value="F:single-stranded DNA binding"/>
    <property type="evidence" value="ECO:0007669"/>
    <property type="project" value="InterPro"/>
</dbReference>
<dbReference type="InterPro" id="IPR016069">
    <property type="entry name" value="Translin_C"/>
</dbReference>
<proteinExistence type="inferred from homology"/>
<comment type="subcellular location">
    <subcellularLocation>
        <location evidence="2">Cytoplasm</location>
    </subcellularLocation>
    <subcellularLocation>
        <location evidence="1">Nucleus</location>
    </subcellularLocation>
</comment>
<keyword evidence="4" id="KW-0963">Cytoplasm</keyword>
<dbReference type="InterPro" id="IPR033956">
    <property type="entry name" value="Translin"/>
</dbReference>
<sequence length="251" mass="28335">MADLQFFESIQNSLEAETNLRENIRNAVRELERLCRAVAATLNQVHSATTETVISTKLEAAASRFSEIRLAIKKVAELVPPGQYYRYNNIWNFPLQQAVFLSAYTKYLQNEQLISIPEAEEILGTEVNLRGDSQAFHIGIEDYLHGLINMTSELSRLAVNWLQAILSVLCGELVMDADMILMKGVLKGRTISISRFVGELYSGFQLLNLKNDTLRKRFDGIKYDIKKIEEVVYDISVRGLTVKTDAPASNV</sequence>
<dbReference type="Gene3D" id="1.20.58.190">
    <property type="entry name" value="Translin, domain 1"/>
    <property type="match status" value="1"/>
</dbReference>
<evidence type="ECO:0000313" key="10">
    <source>
        <dbReference type="Proteomes" id="UP000318582"/>
    </source>
</evidence>
<evidence type="ECO:0000256" key="4">
    <source>
        <dbReference type="ARBA" id="ARBA00022490"/>
    </source>
</evidence>
<evidence type="ECO:0000256" key="3">
    <source>
        <dbReference type="ARBA" id="ARBA00005902"/>
    </source>
</evidence>